<dbReference type="Gene3D" id="1.25.40.20">
    <property type="entry name" value="Ankyrin repeat-containing domain"/>
    <property type="match status" value="1"/>
</dbReference>
<dbReference type="InterPro" id="IPR002110">
    <property type="entry name" value="Ankyrin_rpt"/>
</dbReference>
<feature type="region of interest" description="Disordered" evidence="2">
    <location>
        <begin position="1511"/>
        <end position="1531"/>
    </location>
</feature>
<keyword evidence="3" id="KW-0812">Transmembrane</keyword>
<feature type="compositionally biased region" description="Basic and acidic residues" evidence="2">
    <location>
        <begin position="2351"/>
        <end position="2366"/>
    </location>
</feature>
<comment type="caution">
    <text evidence="4">The sequence shown here is derived from an EMBL/GenBank/DDBJ whole genome shotgun (WGS) entry which is preliminary data.</text>
</comment>
<keyword evidence="5" id="KW-1185">Reference proteome</keyword>
<dbReference type="InterPro" id="IPR036770">
    <property type="entry name" value="Ankyrin_rpt-contain_sf"/>
</dbReference>
<feature type="compositionally biased region" description="Polar residues" evidence="2">
    <location>
        <begin position="740"/>
        <end position="749"/>
    </location>
</feature>
<feature type="compositionally biased region" description="Polar residues" evidence="2">
    <location>
        <begin position="2554"/>
        <end position="2569"/>
    </location>
</feature>
<dbReference type="InterPro" id="IPR043136">
    <property type="entry name" value="B30.2/SPRY_sf"/>
</dbReference>
<organism evidence="4 5">
    <name type="scientific">Symbiodinium necroappetens</name>
    <dbReference type="NCBI Taxonomy" id="1628268"/>
    <lineage>
        <taxon>Eukaryota</taxon>
        <taxon>Sar</taxon>
        <taxon>Alveolata</taxon>
        <taxon>Dinophyceae</taxon>
        <taxon>Suessiales</taxon>
        <taxon>Symbiodiniaceae</taxon>
        <taxon>Symbiodinium</taxon>
    </lineage>
</organism>
<evidence type="ECO:0000256" key="3">
    <source>
        <dbReference type="SAM" id="Phobius"/>
    </source>
</evidence>
<dbReference type="InterPro" id="IPR011990">
    <property type="entry name" value="TPR-like_helical_dom_sf"/>
</dbReference>
<feature type="region of interest" description="Disordered" evidence="2">
    <location>
        <begin position="2524"/>
        <end position="2569"/>
    </location>
</feature>
<accession>A0A812PCF6</accession>
<name>A0A812PCF6_9DINO</name>
<dbReference type="OrthoDB" id="435126at2759"/>
<dbReference type="EMBL" id="CAJNJA010014430">
    <property type="protein sequence ID" value="CAE7342187.1"/>
    <property type="molecule type" value="Genomic_DNA"/>
</dbReference>
<dbReference type="Gene3D" id="1.25.40.10">
    <property type="entry name" value="Tetratricopeptide repeat domain"/>
    <property type="match status" value="1"/>
</dbReference>
<proteinExistence type="predicted"/>
<dbReference type="PANTHER" id="PTHR24133">
    <property type="entry name" value="ANKYRIN DOMAIN-CONTAINING"/>
    <property type="match status" value="1"/>
</dbReference>
<feature type="compositionally biased region" description="Basic and acidic residues" evidence="2">
    <location>
        <begin position="1238"/>
        <end position="1252"/>
    </location>
</feature>
<feature type="region of interest" description="Disordered" evidence="2">
    <location>
        <begin position="2339"/>
        <end position="2367"/>
    </location>
</feature>
<keyword evidence="3" id="KW-0472">Membrane</keyword>
<keyword evidence="3" id="KW-1133">Transmembrane helix</keyword>
<evidence type="ECO:0000256" key="1">
    <source>
        <dbReference type="PROSITE-ProRule" id="PRU00023"/>
    </source>
</evidence>
<dbReference type="Proteomes" id="UP000601435">
    <property type="component" value="Unassembled WGS sequence"/>
</dbReference>
<evidence type="ECO:0000256" key="2">
    <source>
        <dbReference type="SAM" id="MobiDB-lite"/>
    </source>
</evidence>
<dbReference type="SMART" id="SM00248">
    <property type="entry name" value="ANK"/>
    <property type="match status" value="3"/>
</dbReference>
<reference evidence="4" key="1">
    <citation type="submission" date="2021-02" db="EMBL/GenBank/DDBJ databases">
        <authorList>
            <person name="Dougan E. K."/>
            <person name="Rhodes N."/>
            <person name="Thang M."/>
            <person name="Chan C."/>
        </authorList>
    </citation>
    <scope>NUCLEOTIDE SEQUENCE</scope>
</reference>
<dbReference type="Gene3D" id="2.60.120.920">
    <property type="match status" value="1"/>
</dbReference>
<feature type="transmembrane region" description="Helical" evidence="3">
    <location>
        <begin position="3101"/>
        <end position="3125"/>
    </location>
</feature>
<protein>
    <submittedName>
        <fullName evidence="4">RYR1 protein</fullName>
    </submittedName>
</protein>
<evidence type="ECO:0000313" key="5">
    <source>
        <dbReference type="Proteomes" id="UP000601435"/>
    </source>
</evidence>
<dbReference type="SUPFAM" id="SSF48452">
    <property type="entry name" value="TPR-like"/>
    <property type="match status" value="1"/>
</dbReference>
<keyword evidence="1" id="KW-0040">ANK repeat</keyword>
<dbReference type="PANTHER" id="PTHR24133:SF40">
    <property type="entry name" value="ANKYRIN REPEAT DOMAIN 44"/>
    <property type="match status" value="1"/>
</dbReference>
<evidence type="ECO:0000313" key="4">
    <source>
        <dbReference type="EMBL" id="CAE7342187.1"/>
    </source>
</evidence>
<dbReference type="SUPFAM" id="SSF48403">
    <property type="entry name" value="Ankyrin repeat"/>
    <property type="match status" value="1"/>
</dbReference>
<dbReference type="PROSITE" id="PS50088">
    <property type="entry name" value="ANK_REPEAT"/>
    <property type="match status" value="1"/>
</dbReference>
<feature type="region of interest" description="Disordered" evidence="2">
    <location>
        <begin position="1309"/>
        <end position="1330"/>
    </location>
</feature>
<dbReference type="InterPro" id="IPR052391">
    <property type="entry name" value="E3_Ligase-Neurotoxin"/>
</dbReference>
<feature type="repeat" description="ANK" evidence="1">
    <location>
        <begin position="899"/>
        <end position="931"/>
    </location>
</feature>
<sequence>DFLETIQRLQLLYVGDEPKFEALEPWVQEANRQLDLVHKVGKDFEDVMEYVRDSNMEVYTIGFADSIEWSEDDLGDRKTVEKQPQDSRTIEYTDKHQASGVVVRLSQSSMALIDGKVVNFDFYIKSVCKTGEEDENEGEDALLAPIYVGAISSKYVGEDNRLTGDRRAQAAEGFFGCDEFGHLYISGHRIEDKFGGFKKGSTVGVEIDYSDEAKRAMFIVVDGFRVGAIRREVDEGMVPCIILNGMGQVVRVNVGRPRRGKGLLVKREDTIQEEWQSLYKDHAEPDTTVLHLVYQVGKDQWFTRVKSDEAGKAFKEDCIYEGWNSAFAVQLKDEQLAKLEKIKAFSRHFQVDSRRVSIWCINVTLTGMFIDSAQIWRSHHLAQQKAWMSFYTDKTGPHYRKVASDWKEAPRDENNDEETQQVITELDAKFCHGAFKLFISFNAEDPQNFSPEYDRAITIRLKLTPHLPLLGPKNQLIKLFRHFGAVAEQGDGHLIHYKKVELVALRVLQLLKASDRLRNSLLYDSNAEEDSAAYTAFHATVEFLKSFCECEPHYRGLFVKKEVFEFLVSCIALAEQVPVSQMLVSVFANSDMRINMQFVEKLIQAVDENFSKNQQSSLNALLVLKSIVTTFAENVETRDNGNIIMRLFMDNNTEKRIENPYIPMAFEAFRDSVEFMLADNQHMAEHIEFLKKQEKEESRGRANEITERIGRQKPGKKNEAKQEENSPAASGLSASREDSLQGSEQSQKSGKPGTFGAAAAAATTGTGVDDSFADIDSAVSEDEGEAEQEAAATFGTRNVIRSDLQEHHLDSALPSTGPPIGLQYVQKAQLAANALVAKLQKGEDAMDEAKHFVQYGSSIPDGLVVGCFGLRARGIKSQPDVLAFLLAHKGNPHAEDPMTEGPAIHSACWHGSVEVVKVLLEFKADLEAKEPKMETPPLNTAIAAGNAPVCLELLKRNADVQWKHHDGATALHVATAWIASSHNSDLRMPPTGEEPRKVIAMMLHNGVDPTQTEGMSKGTHRSEGMTPLESFRREIARSPWRTHEQIGRKFDETAKSIHLLLEQAEEAVKLKQTGNKALKEKRYDDALKAWRHAREIWKKADVSGHHVAVLWSNEAICCRQMEDLAAATHAGEEGLKLYALPQIRQKLQHSLEEAKKGPKEKSPEEEKKREELAQLHKEKRQEQKKEWKNLTEKAVVAEGGIYGPDGSAQKDYVIPGPFICPMKEAQEMGLGPPPEPKPWWEKRDADSDEEPERRGIGYLPAHHPNWLVLANFFPTCFQLATIELVIRCSSFGFNKTVLKQFSKSVTESQLRKDDMEEAEEGAVEADANQQDDDGTVARQKYFRHVIFWLHMQDNMINIPLIVQDGFIRMMCILLKPHEVEDVLHNRFTAKQRRLRSNAVKPTDTVLLLIRWFTEYFKRFPDLHLFGNRISPVVEAIDERVTYELSPFFVRDHIFLLFTQVLHAYNIQRTWGKDWFSSSVRGGQEDQPPTISEPIFADLVRRHAFELAEKEGDAAGAQAHGDAEGEGDDDRANMTDIIGELFKVLFKQQDWAAEDWGVDQELMHIIRMILSLGLCNASEVEAAKHCLQRLGVGMEQDFQIVEQTRGDPDIGEQQGAGAGLDEESDEEGNPRNRSRVVGLHRGFVGQEDEMYTPAFQTLKPLEDFGGRLPDIKRNPQSDTSIKQQERLQDFLYELVEMPDMALAKSLHVDVNLWRRQLIQHPTFLLRGSDERMWHVGKEIVQRLQGLSFKLTAGENLLQEFSCEVHVLRPGDGNVAGLSLQKDKRKGNDHQWRGHGTAGEGLVNNQVYFEVEVNGKDVVFLKNMSSNLGRVKVRLQLLGCHTVTLRSRCLFDTAEFQLAVSNPRMVALTSPKAFSPEVIMRAAKVGAQRQAEALRPVVSGHEEDAEEDGGINGVRYYWSSESSRRIGNRREEGLLDAPDECRVSMAKRVIHELMPKFTEKVIDLVEDRCFKFEKQSKGLDERLLQATREHEHDFIIAMLKRSVSFVMLDVFLEKLEVENADLLYVQYPAMVEVYESIQEDSVDHDELDDIPRILKRRIDDGSVDEEGVRELIPAEARLLLVQTWIMRLCHAIRTVAFLGIQRMDILSATDGVEDEQDVEKEDDLGLNGEGGSAELTMWSSCRAVLNILQELLSRNDEIEELWARSVASSSQCIVNSPNGKMNLTFLTEKATFFCPFSYQQATSASAGTSSLGKLQSFFEEAQVPEVDPLMLVSVLLYHPQALMRLDAFKLGCRILRDPNEVLQEAYKSHTSDEMHLQKAVGFQFCVFEDLYKRDTYTENHIDMMAAMLKLIQQLCEGHLQALQEFLGADYTVEELDIFSAKTLPGGEDEEENKAEGRRHEQELEKKSEQPTNIVQWISRMIHMILESMQEATMNGREKQYVLVQQLFDTAAELIQGPNLENQATLVENGICADINLLWRILRADEGTFRGLIQDNEELFDAWMDLLRVMRAAEIAALKFAMSLLEEIQLSEDDNDFAEQQEQVMALAHHCAICQLSWVGPAESWQTHETGKTHRKRLLNPRAPRSDDTQACGPQWSRLSPPTGSRNPTQSSAIQFWPWPGDDSTFNKLAERFVTHLCQRSTRQVDEAADAVTETTSEIPLAVLRAQKAREVQDQMRRCQQEPDDFEDIEALWGYAKEKFALRSAMAFNAITKFAPPTLRAKLAGPLRVAAFGGGPAAEVFAAVVARDLADGTSAKLAVYEWVETWRPIVEVVSKLIGEDIEYHHCDVSKSLFDDENRHLQPADLQYDLLIFSHVLLECGRGDGEAPLQFLRDLWECCDGTVLVLDAGQARGRGCRSRPLAGSLRQVQILASDIDAELIRINGASRTDGVFLCRGKPTQSVAEKSSRAAHLLHTAAGGELAPRVLCWKVITHWNLSSEAADPQFEVGVTEEDDEAEADDQETDEKIIRPKREKACLTYTLDEQYEDCLKICGLCYSLFHAVFSAPETRTQLFKDVKIEQPADMPVYTKPEWATAKTKIFDRFLEKVQKMLGEKYLHFLFGQVEIVRGSRLQRVYFLVPKAIRVLKNHSLVHKWQEECLVNVKRTSPEAQIDDFADLVNGEYISFVQKQFDLLGKPWPFNRAGEVIALCINSTMLTTAIINSILVFVYTSSYSEHSILEQDIHYPNQLSVYILTFFAGIHFSLSLLWLGFYVLSYSGWIIETKVDKWREENPQLQSQLSLT</sequence>
<feature type="compositionally biased region" description="Basic and acidic residues" evidence="2">
    <location>
        <begin position="691"/>
        <end position="724"/>
    </location>
</feature>
<feature type="transmembrane region" description="Helical" evidence="3">
    <location>
        <begin position="3146"/>
        <end position="3169"/>
    </location>
</feature>
<feature type="compositionally biased region" description="Acidic residues" evidence="2">
    <location>
        <begin position="1315"/>
        <end position="1330"/>
    </location>
</feature>
<dbReference type="Pfam" id="PF12796">
    <property type="entry name" value="Ank_2"/>
    <property type="match status" value="1"/>
</dbReference>
<feature type="region of interest" description="Disordered" evidence="2">
    <location>
        <begin position="691"/>
        <end position="758"/>
    </location>
</feature>
<feature type="non-terminal residue" evidence="4">
    <location>
        <position position="1"/>
    </location>
</feature>
<feature type="region of interest" description="Disordered" evidence="2">
    <location>
        <begin position="1151"/>
        <end position="1186"/>
    </location>
</feature>
<gene>
    <name evidence="4" type="primary">RYR1</name>
    <name evidence="4" type="ORF">SNEC2469_LOCUS8825</name>
</gene>
<feature type="region of interest" description="Disordered" evidence="2">
    <location>
        <begin position="1229"/>
        <end position="1252"/>
    </location>
</feature>
<feature type="region of interest" description="Disordered" evidence="2">
    <location>
        <begin position="1605"/>
        <end position="1634"/>
    </location>
</feature>